<proteinExistence type="predicted"/>
<accession>A0ACB8T9R1</accession>
<sequence length="318" mass="34953">MSILGSRVEFNLLGIGSYIRYERRVHSVYPKIDPQVHYTAQTYEGKVVLITGASRGIGLETALQYARSGALLSLASRQQATLDDSKNTIIKEVPNAQVFTQVTDVKDVKQAEDAVRATVTQFGKLDILVANAANVRPMDKCELFPATIKWVSLTGLVSCLAFAAKDPVGWWEVFEVNLRGVYNFVHFAIPELQKSEGKVVILSSVAAHLRIPTGSEYCVSKFALGRFAEFVALGHIKVFTIHPGLIVTALKAESLVPLPDEDTVALPAAVILYLTSGKADYLSGRFVSATWDLGEVERDWKEKIIRTNGLINKFSIPN</sequence>
<comment type="caution">
    <text evidence="1">The sequence shown here is derived from an EMBL/GenBank/DDBJ whole genome shotgun (WGS) entry which is preliminary data.</text>
</comment>
<evidence type="ECO:0000313" key="2">
    <source>
        <dbReference type="Proteomes" id="UP000814140"/>
    </source>
</evidence>
<protein>
    <submittedName>
        <fullName evidence="1">NAD-P-binding protein</fullName>
    </submittedName>
</protein>
<reference evidence="1" key="1">
    <citation type="submission" date="2021-03" db="EMBL/GenBank/DDBJ databases">
        <authorList>
            <consortium name="DOE Joint Genome Institute"/>
            <person name="Ahrendt S."/>
            <person name="Looney B.P."/>
            <person name="Miyauchi S."/>
            <person name="Morin E."/>
            <person name="Drula E."/>
            <person name="Courty P.E."/>
            <person name="Chicoki N."/>
            <person name="Fauchery L."/>
            <person name="Kohler A."/>
            <person name="Kuo A."/>
            <person name="Labutti K."/>
            <person name="Pangilinan J."/>
            <person name="Lipzen A."/>
            <person name="Riley R."/>
            <person name="Andreopoulos W."/>
            <person name="He G."/>
            <person name="Johnson J."/>
            <person name="Barry K.W."/>
            <person name="Grigoriev I.V."/>
            <person name="Nagy L."/>
            <person name="Hibbett D."/>
            <person name="Henrissat B."/>
            <person name="Matheny P.B."/>
            <person name="Labbe J."/>
            <person name="Martin F."/>
        </authorList>
    </citation>
    <scope>NUCLEOTIDE SEQUENCE</scope>
    <source>
        <strain evidence="1">HHB10654</strain>
    </source>
</reference>
<dbReference type="EMBL" id="MU277196">
    <property type="protein sequence ID" value="KAI0065035.1"/>
    <property type="molecule type" value="Genomic_DNA"/>
</dbReference>
<gene>
    <name evidence="1" type="ORF">BV25DRAFT_1836415</name>
</gene>
<keyword evidence="2" id="KW-1185">Reference proteome</keyword>
<reference evidence="1" key="2">
    <citation type="journal article" date="2022" name="New Phytol.">
        <title>Evolutionary transition to the ectomycorrhizal habit in the genomes of a hyperdiverse lineage of mushroom-forming fungi.</title>
        <authorList>
            <person name="Looney B."/>
            <person name="Miyauchi S."/>
            <person name="Morin E."/>
            <person name="Drula E."/>
            <person name="Courty P.E."/>
            <person name="Kohler A."/>
            <person name="Kuo A."/>
            <person name="LaButti K."/>
            <person name="Pangilinan J."/>
            <person name="Lipzen A."/>
            <person name="Riley R."/>
            <person name="Andreopoulos W."/>
            <person name="He G."/>
            <person name="Johnson J."/>
            <person name="Nolan M."/>
            <person name="Tritt A."/>
            <person name="Barry K.W."/>
            <person name="Grigoriev I.V."/>
            <person name="Nagy L.G."/>
            <person name="Hibbett D."/>
            <person name="Henrissat B."/>
            <person name="Matheny P.B."/>
            <person name="Labbe J."/>
            <person name="Martin F.M."/>
        </authorList>
    </citation>
    <scope>NUCLEOTIDE SEQUENCE</scope>
    <source>
        <strain evidence="1">HHB10654</strain>
    </source>
</reference>
<organism evidence="1 2">
    <name type="scientific">Artomyces pyxidatus</name>
    <dbReference type="NCBI Taxonomy" id="48021"/>
    <lineage>
        <taxon>Eukaryota</taxon>
        <taxon>Fungi</taxon>
        <taxon>Dikarya</taxon>
        <taxon>Basidiomycota</taxon>
        <taxon>Agaricomycotina</taxon>
        <taxon>Agaricomycetes</taxon>
        <taxon>Russulales</taxon>
        <taxon>Auriscalpiaceae</taxon>
        <taxon>Artomyces</taxon>
    </lineage>
</organism>
<dbReference type="Proteomes" id="UP000814140">
    <property type="component" value="Unassembled WGS sequence"/>
</dbReference>
<evidence type="ECO:0000313" key="1">
    <source>
        <dbReference type="EMBL" id="KAI0065035.1"/>
    </source>
</evidence>
<name>A0ACB8T9R1_9AGAM</name>